<comment type="similarity">
    <text evidence="2">Belongs to the plant ACBP60 protein family.</text>
</comment>
<sequence length="586" mass="64617">MAKRASASSSSGQPSQPKRPRFAPTDQPWNGSKRNLVLGSCSTEEDAQRVCGEEPEPAKSHSAEYCQSSTGNALKDILHWIHSMENYFQKLKELVELAIIHSTHLGRVGARSIGKNDVRNLRLQFQTKLSDPLFTGRKLRGVGGARISVALIDANTGDVVTSGLESSIKLDVVVLEGDFNKDDEDDWAHEEFENFVVKERQQKGLLLTGDLQVTLNAGVGELGELIFADNSSWNRSRRFRIGLKKASGYCGNTRIREAKTDAFRVKEHRGESSKKHDIPAFEDEIWRLKMIAKDGKYHRKLSEVGIHKVGDFLLQLFTDPMKLKEILGMSPNSTNWDTLENHAKSCKINWKLYLYYTDGTRKHGAVFNTDHQLIGLIKDRVYCASDGLSADDLEHGDTIVKKALGNKNDVMEFNGETFSPSMQKESSSSIPCKVIEGQIENLTPVRSNLAPRVWAAAGSTEAPLANMGLTAEEHDGATALALLGRLQNINSGNAMKLSIDESVHPATQKPISTDPMNVLVPQGDSHSSRQMDHTINENGPPSEPPPAPISRFQSSTLFTLPYPQGNHAVKGFQSIDSNDILGELVP</sequence>
<reference evidence="12 13" key="1">
    <citation type="submission" date="2024-11" db="EMBL/GenBank/DDBJ databases">
        <title>Chromosome-level genome assembly of Eucalyptus globulus Labill. provides insights into its genome evolution.</title>
        <authorList>
            <person name="Li X."/>
        </authorList>
    </citation>
    <scope>NUCLEOTIDE SEQUENCE [LARGE SCALE GENOMIC DNA]</scope>
    <source>
        <strain evidence="12">CL2024</strain>
        <tissue evidence="12">Fresh tender leaves</tissue>
    </source>
</reference>
<keyword evidence="4" id="KW-0238">DNA-binding</keyword>
<dbReference type="Proteomes" id="UP001634007">
    <property type="component" value="Unassembled WGS sequence"/>
</dbReference>
<evidence type="ECO:0000256" key="8">
    <source>
        <dbReference type="SAM" id="MobiDB-lite"/>
    </source>
</evidence>
<dbReference type="InterPro" id="IPR046829">
    <property type="entry name" value="Calmod_bind_C"/>
</dbReference>
<dbReference type="InterPro" id="IPR046830">
    <property type="entry name" value="Calmod_bind_M"/>
</dbReference>
<dbReference type="InterPro" id="IPR046831">
    <property type="entry name" value="Calmodulin_bind_N"/>
</dbReference>
<dbReference type="PANTHER" id="PTHR31713:SF100">
    <property type="entry name" value="CALMODULIN-BINDING PROTEIN 60 B"/>
    <property type="match status" value="1"/>
</dbReference>
<dbReference type="Pfam" id="PF20451">
    <property type="entry name" value="Calmod_bind_M"/>
    <property type="match status" value="1"/>
</dbReference>
<evidence type="ECO:0000256" key="1">
    <source>
        <dbReference type="ARBA" id="ARBA00004123"/>
    </source>
</evidence>
<accession>A0ABD3KLS0</accession>
<evidence type="ECO:0000259" key="9">
    <source>
        <dbReference type="Pfam" id="PF07887"/>
    </source>
</evidence>
<feature type="domain" description="Calmodulin binding protein-like N-terminal" evidence="9">
    <location>
        <begin position="121"/>
        <end position="268"/>
    </location>
</feature>
<dbReference type="AlphaFoldDB" id="A0ABD3KLS0"/>
<evidence type="ECO:0008006" key="14">
    <source>
        <dbReference type="Google" id="ProtNLM"/>
    </source>
</evidence>
<feature type="region of interest" description="Disordered" evidence="8">
    <location>
        <begin position="1"/>
        <end position="38"/>
    </location>
</feature>
<dbReference type="GO" id="GO:0005634">
    <property type="term" value="C:nucleus"/>
    <property type="evidence" value="ECO:0007669"/>
    <property type="project" value="UniProtKB-SubCell"/>
</dbReference>
<name>A0ABD3KLS0_EUCGL</name>
<feature type="compositionally biased region" description="Basic and acidic residues" evidence="8">
    <location>
        <begin position="526"/>
        <end position="535"/>
    </location>
</feature>
<keyword evidence="6" id="KW-0804">Transcription</keyword>
<evidence type="ECO:0000256" key="7">
    <source>
        <dbReference type="ARBA" id="ARBA00023242"/>
    </source>
</evidence>
<dbReference type="EMBL" id="JBJKBG010000005">
    <property type="protein sequence ID" value="KAL3740312.1"/>
    <property type="molecule type" value="Genomic_DNA"/>
</dbReference>
<evidence type="ECO:0000259" key="10">
    <source>
        <dbReference type="Pfam" id="PF20451"/>
    </source>
</evidence>
<feature type="domain" description="Calmodulin binding protein C-terminal" evidence="11">
    <location>
        <begin position="351"/>
        <end position="412"/>
    </location>
</feature>
<dbReference type="PANTHER" id="PTHR31713">
    <property type="entry name" value="OS02G0177800 PROTEIN"/>
    <property type="match status" value="1"/>
</dbReference>
<evidence type="ECO:0000256" key="3">
    <source>
        <dbReference type="ARBA" id="ARBA00023015"/>
    </source>
</evidence>
<dbReference type="GO" id="GO:0003677">
    <property type="term" value="F:DNA binding"/>
    <property type="evidence" value="ECO:0007669"/>
    <property type="project" value="UniProtKB-KW"/>
</dbReference>
<feature type="domain" description="Calmodulin binding protein central" evidence="10">
    <location>
        <begin position="282"/>
        <end position="346"/>
    </location>
</feature>
<gene>
    <name evidence="12" type="ORF">ACJRO7_021568</name>
</gene>
<feature type="region of interest" description="Disordered" evidence="8">
    <location>
        <begin position="506"/>
        <end position="552"/>
    </location>
</feature>
<dbReference type="Pfam" id="PF20452">
    <property type="entry name" value="Calmod_bind_C"/>
    <property type="match status" value="1"/>
</dbReference>
<keyword evidence="13" id="KW-1185">Reference proteome</keyword>
<dbReference type="InterPro" id="IPR012416">
    <property type="entry name" value="CBP60"/>
</dbReference>
<protein>
    <recommendedName>
        <fullName evidence="14">Calmodulin-binding protein</fullName>
    </recommendedName>
</protein>
<evidence type="ECO:0000313" key="13">
    <source>
        <dbReference type="Proteomes" id="UP001634007"/>
    </source>
</evidence>
<evidence type="ECO:0000259" key="11">
    <source>
        <dbReference type="Pfam" id="PF20452"/>
    </source>
</evidence>
<evidence type="ECO:0000256" key="5">
    <source>
        <dbReference type="ARBA" id="ARBA00023159"/>
    </source>
</evidence>
<feature type="compositionally biased region" description="Low complexity" evidence="8">
    <location>
        <begin position="1"/>
        <end position="16"/>
    </location>
</feature>
<evidence type="ECO:0000256" key="4">
    <source>
        <dbReference type="ARBA" id="ARBA00023125"/>
    </source>
</evidence>
<proteinExistence type="inferred from homology"/>
<dbReference type="Pfam" id="PF07887">
    <property type="entry name" value="Calmodulin_bind"/>
    <property type="match status" value="1"/>
</dbReference>
<evidence type="ECO:0000313" key="12">
    <source>
        <dbReference type="EMBL" id="KAL3740312.1"/>
    </source>
</evidence>
<keyword evidence="3" id="KW-0805">Transcription regulation</keyword>
<evidence type="ECO:0000256" key="2">
    <source>
        <dbReference type="ARBA" id="ARBA00007214"/>
    </source>
</evidence>
<keyword evidence="7" id="KW-0539">Nucleus</keyword>
<keyword evidence="5" id="KW-0010">Activator</keyword>
<comment type="subcellular location">
    <subcellularLocation>
        <location evidence="1">Nucleus</location>
    </subcellularLocation>
</comment>
<evidence type="ECO:0000256" key="6">
    <source>
        <dbReference type="ARBA" id="ARBA00023163"/>
    </source>
</evidence>
<comment type="caution">
    <text evidence="12">The sequence shown here is derived from an EMBL/GenBank/DDBJ whole genome shotgun (WGS) entry which is preliminary data.</text>
</comment>
<organism evidence="12 13">
    <name type="scientific">Eucalyptus globulus</name>
    <name type="common">Tasmanian blue gum</name>
    <dbReference type="NCBI Taxonomy" id="34317"/>
    <lineage>
        <taxon>Eukaryota</taxon>
        <taxon>Viridiplantae</taxon>
        <taxon>Streptophyta</taxon>
        <taxon>Embryophyta</taxon>
        <taxon>Tracheophyta</taxon>
        <taxon>Spermatophyta</taxon>
        <taxon>Magnoliopsida</taxon>
        <taxon>eudicotyledons</taxon>
        <taxon>Gunneridae</taxon>
        <taxon>Pentapetalae</taxon>
        <taxon>rosids</taxon>
        <taxon>malvids</taxon>
        <taxon>Myrtales</taxon>
        <taxon>Myrtaceae</taxon>
        <taxon>Myrtoideae</taxon>
        <taxon>Eucalypteae</taxon>
        <taxon>Eucalyptus</taxon>
    </lineage>
</organism>